<accession>U7PVR6</accession>
<keyword evidence="4" id="KW-1185">Reference proteome</keyword>
<reference evidence="4" key="1">
    <citation type="journal article" date="2014" name="Genome Announc.">
        <title>Genome sequence of the pathogenic fungus Sporothrix schenckii (ATCC 58251).</title>
        <authorList>
            <person name="Cuomo C.A."/>
            <person name="Rodriguez-Del Valle N."/>
            <person name="Perez-Sanchez L."/>
            <person name="Abouelleil A."/>
            <person name="Goldberg J."/>
            <person name="Young S."/>
            <person name="Zeng Q."/>
            <person name="Birren B.W."/>
        </authorList>
    </citation>
    <scope>NUCLEOTIDE SEQUENCE [LARGE SCALE GENOMIC DNA]</scope>
    <source>
        <strain evidence="4">ATCC 58251 / de Perez 2211183</strain>
    </source>
</reference>
<dbReference type="PANTHER" id="PTHR30383:SF19">
    <property type="entry name" value="FIBRONECTIN TYPE-III DOMAIN-CONTAINING PROTEIN"/>
    <property type="match status" value="1"/>
</dbReference>
<dbReference type="InterPro" id="IPR051532">
    <property type="entry name" value="Ester_Hydrolysis_Enzymes"/>
</dbReference>
<dbReference type="CDD" id="cd00063">
    <property type="entry name" value="FN3"/>
    <property type="match status" value="1"/>
</dbReference>
<dbReference type="EMBL" id="KI440846">
    <property type="protein sequence ID" value="ERS98550.1"/>
    <property type="molecule type" value="Genomic_DNA"/>
</dbReference>
<dbReference type="SUPFAM" id="SSF52266">
    <property type="entry name" value="SGNH hydrolase"/>
    <property type="match status" value="1"/>
</dbReference>
<evidence type="ECO:0000313" key="4">
    <source>
        <dbReference type="Proteomes" id="UP000018087"/>
    </source>
</evidence>
<dbReference type="InterPro" id="IPR001087">
    <property type="entry name" value="GDSL"/>
</dbReference>
<dbReference type="PANTHER" id="PTHR30383">
    <property type="entry name" value="THIOESTERASE 1/PROTEASE 1/LYSOPHOSPHOLIPASE L1"/>
    <property type="match status" value="1"/>
</dbReference>
<evidence type="ECO:0000313" key="3">
    <source>
        <dbReference type="EMBL" id="ERS98550.1"/>
    </source>
</evidence>
<gene>
    <name evidence="3" type="ORF">HMPREF1624_05335</name>
</gene>
<feature type="domain" description="Fibronectin type-III" evidence="2">
    <location>
        <begin position="553"/>
        <end position="632"/>
    </location>
</feature>
<dbReference type="GO" id="GO:0004622">
    <property type="term" value="F:phosphatidylcholine lysophospholipase activity"/>
    <property type="evidence" value="ECO:0007669"/>
    <property type="project" value="TreeGrafter"/>
</dbReference>
<dbReference type="Gene3D" id="3.40.50.1110">
    <property type="entry name" value="SGNH hydrolase"/>
    <property type="match status" value="1"/>
</dbReference>
<dbReference type="HOGENOM" id="CLU_318601_0_0_1"/>
<dbReference type="Gene3D" id="2.60.40.10">
    <property type="entry name" value="Immunoglobulins"/>
    <property type="match status" value="1"/>
</dbReference>
<dbReference type="OrthoDB" id="2119228at2759"/>
<dbReference type="Proteomes" id="UP000018087">
    <property type="component" value="Unassembled WGS sequence"/>
</dbReference>
<dbReference type="eggNOG" id="ENOG502SMB5">
    <property type="taxonomic scope" value="Eukaryota"/>
</dbReference>
<dbReference type="AlphaFoldDB" id="U7PVR6"/>
<feature type="chain" id="PRO_5004687252" description="Fibronectin type-III domain-containing protein" evidence="1">
    <location>
        <begin position="17"/>
        <end position="861"/>
    </location>
</feature>
<dbReference type="InterPro" id="IPR036514">
    <property type="entry name" value="SGNH_hydro_sf"/>
</dbReference>
<keyword evidence="1" id="KW-0732">Signal</keyword>
<dbReference type="InterPro" id="IPR013783">
    <property type="entry name" value="Ig-like_fold"/>
</dbReference>
<feature type="domain" description="Fibronectin type-III" evidence="2">
    <location>
        <begin position="658"/>
        <end position="735"/>
    </location>
</feature>
<dbReference type="STRING" id="1391915.U7PVR6"/>
<evidence type="ECO:0000259" key="2">
    <source>
        <dbReference type="SMART" id="SM00060"/>
    </source>
</evidence>
<name>U7PVR6_SPOS1</name>
<sequence>MRWPLVLAGSLTLVYALPQAVTGSSTNYTVPNNSTVPSSANGTMPEFGGGSIAITDPVRVAYYDKLHAEVLEGMRNGSAVPLRHFINLTNTDGSHLDKRQGGVFAIIEGFFLFLEALDAGVDVTGILAQIGALFGFGDTEWWSTTTRCRVHFQTHGGADEKFWTVNKGSQTPVDVSNEKYAHIGWSDFDQPPHVFYYDTVNGVGTYSVQFTATDTHTWDRDLPITPNEAPKIMVVGDSISHGMQDDWTWRYRVWTWLKKYGYQATFVGPYTGTHGTPGIVSSEPMAPPLPGEEALNFQTDGGYNSGVASEFAGSGHASYWGRQATQVVPLINEWVTQFQPDYLLILLGFNDLGWFAQGPDGLIGQMGALIENAREAKADLKLLVGNVVQRLFIDGRQDLVDSTNAYNSKLKASIPDWFRWESPIAYVDVAAQHFATNLADNFGFVAEPYQIPVSLDGRPVRTPTTVRAISYPEGIFTTWDNMPNNRGYRIRSRVYGASDWWSDGLVYPSTWGSWLSWVLPGQTWEMQVATRGDGDTISDWSGSVLAIANPATAPAPSSIVDLPVGSDSLQVYWTAVSGYNIHCYGVLVWDRDTPGAFLGAYATQDVQMLISGLKTGHRYGIWVATYINLNPGSLTSFAVTPGGLPGPANDVIVGGGVPAPPSSVTYTPIDGTTLTLSWPAVANAAGYTIYMKSVSGGSFQVIGSTTATSQGIAFLFPGIWTYQFCVGSYNGFYQSSYGGASCVTPTICCGYTNTAAVVHGPAAAAFSNTTTSTVVSALPSPSLITPDPSATNKLAGAQPPISTFATTTVNGNSTFNATLLTTDPEIGQLYALYTEALSAVLQNGTTLNLTFAAPDTVVKLF</sequence>
<feature type="signal peptide" evidence="1">
    <location>
        <begin position="1"/>
        <end position="16"/>
    </location>
</feature>
<dbReference type="InterPro" id="IPR036116">
    <property type="entry name" value="FN3_sf"/>
</dbReference>
<dbReference type="SUPFAM" id="SSF49265">
    <property type="entry name" value="Fibronectin type III"/>
    <property type="match status" value="1"/>
</dbReference>
<proteinExistence type="predicted"/>
<evidence type="ECO:0000256" key="1">
    <source>
        <dbReference type="SAM" id="SignalP"/>
    </source>
</evidence>
<organism evidence="3 4">
    <name type="scientific">Sporothrix schenckii (strain ATCC 58251 / de Perez 2211183)</name>
    <name type="common">Rose-picker's disease fungus</name>
    <dbReference type="NCBI Taxonomy" id="1391915"/>
    <lineage>
        <taxon>Eukaryota</taxon>
        <taxon>Fungi</taxon>
        <taxon>Dikarya</taxon>
        <taxon>Ascomycota</taxon>
        <taxon>Pezizomycotina</taxon>
        <taxon>Sordariomycetes</taxon>
        <taxon>Sordariomycetidae</taxon>
        <taxon>Ophiostomatales</taxon>
        <taxon>Ophiostomataceae</taxon>
        <taxon>Sporothrix</taxon>
    </lineage>
</organism>
<protein>
    <recommendedName>
        <fullName evidence="2">Fibronectin type-III domain-containing protein</fullName>
    </recommendedName>
</protein>
<dbReference type="SMART" id="SM00060">
    <property type="entry name" value="FN3"/>
    <property type="match status" value="2"/>
</dbReference>
<dbReference type="InterPro" id="IPR003961">
    <property type="entry name" value="FN3_dom"/>
</dbReference>
<dbReference type="Pfam" id="PF00657">
    <property type="entry name" value="Lipase_GDSL"/>
    <property type="match status" value="1"/>
</dbReference>